<evidence type="ECO:0000259" key="2">
    <source>
        <dbReference type="Pfam" id="PF20434"/>
    </source>
</evidence>
<dbReference type="PANTHER" id="PTHR48081">
    <property type="entry name" value="AB HYDROLASE SUPERFAMILY PROTEIN C4A8.06C"/>
    <property type="match status" value="1"/>
</dbReference>
<evidence type="ECO:0000256" key="1">
    <source>
        <dbReference type="ARBA" id="ARBA00022801"/>
    </source>
</evidence>
<gene>
    <name evidence="3" type="ORF">SAMN05216452_3114</name>
</gene>
<evidence type="ECO:0000313" key="4">
    <source>
        <dbReference type="Proteomes" id="UP000199064"/>
    </source>
</evidence>
<dbReference type="GO" id="GO:0016787">
    <property type="term" value="F:hydrolase activity"/>
    <property type="evidence" value="ECO:0007669"/>
    <property type="project" value="UniProtKB-KW"/>
</dbReference>
<keyword evidence="1" id="KW-0378">Hydrolase</keyword>
<dbReference type="SUPFAM" id="SSF53474">
    <property type="entry name" value="alpha/beta-Hydrolases"/>
    <property type="match status" value="1"/>
</dbReference>
<reference evidence="4" key="1">
    <citation type="submission" date="2016-10" db="EMBL/GenBank/DDBJ databases">
        <authorList>
            <person name="Varghese N."/>
            <person name="Submissions S."/>
        </authorList>
    </citation>
    <scope>NUCLEOTIDE SEQUENCE [LARGE SCALE GENOMIC DNA]</scope>
    <source>
        <strain evidence="4">ES.061</strain>
    </source>
</reference>
<keyword evidence="4" id="KW-1185">Reference proteome</keyword>
<feature type="domain" description="BD-FAE-like" evidence="2">
    <location>
        <begin position="65"/>
        <end position="163"/>
    </location>
</feature>
<dbReference type="InterPro" id="IPR029058">
    <property type="entry name" value="AB_hydrolase_fold"/>
</dbReference>
<dbReference type="Gene3D" id="3.40.50.1820">
    <property type="entry name" value="alpha/beta hydrolase"/>
    <property type="match status" value="1"/>
</dbReference>
<evidence type="ECO:0000313" key="3">
    <source>
        <dbReference type="EMBL" id="SEB77235.1"/>
    </source>
</evidence>
<name>A0A1H4M410_9HYPH</name>
<dbReference type="InterPro" id="IPR049492">
    <property type="entry name" value="BD-FAE-like_dom"/>
</dbReference>
<dbReference type="InterPro" id="IPR050300">
    <property type="entry name" value="GDXG_lipolytic_enzyme"/>
</dbReference>
<dbReference type="AlphaFoldDB" id="A0A1H4M410"/>
<dbReference type="Proteomes" id="UP000199064">
    <property type="component" value="Unassembled WGS sequence"/>
</dbReference>
<dbReference type="PANTHER" id="PTHR48081:SF33">
    <property type="entry name" value="KYNURENINE FORMAMIDASE"/>
    <property type="match status" value="1"/>
</dbReference>
<accession>A0A1H4M410</accession>
<sequence>MSMDAAAPLFRGMDQPTLEREYNARESVASYAAEHARYVAESEQVRQSRAAKRDIVYDPQSGETLDLYLAGEGSPVFLWIHGGYWRGGSKEDNAFAAGGLMAHGISVAVMNYTLAPEAGIGEMVRQVRSAVAWLRNNGAERGLDVERIHVGGSSAGGHLAGMVLADGWLEAFDLPPDTIGTVLALSGLHELEPLQHTQVNGWMRFDTGSIAQNSPIRHIPATSGARLIASVGGLETGEFIRQTLDYAAAWKAAGHAAQVIDMPSHNHFDIALSLCEPDGVLVEAVRASIVRDAQGESA</sequence>
<protein>
    <submittedName>
        <fullName evidence="3">Arylformamidase</fullName>
    </submittedName>
</protein>
<organism evidence="3 4">
    <name type="scientific">Nitratireductor aquibiodomus</name>
    <dbReference type="NCBI Taxonomy" id="204799"/>
    <lineage>
        <taxon>Bacteria</taxon>
        <taxon>Pseudomonadati</taxon>
        <taxon>Pseudomonadota</taxon>
        <taxon>Alphaproteobacteria</taxon>
        <taxon>Hyphomicrobiales</taxon>
        <taxon>Phyllobacteriaceae</taxon>
        <taxon>Nitratireductor</taxon>
    </lineage>
</organism>
<dbReference type="EMBL" id="FNSL01000001">
    <property type="protein sequence ID" value="SEB77235.1"/>
    <property type="molecule type" value="Genomic_DNA"/>
</dbReference>
<proteinExistence type="predicted"/>
<dbReference type="Pfam" id="PF20434">
    <property type="entry name" value="BD-FAE"/>
    <property type="match status" value="1"/>
</dbReference>